<dbReference type="Proteomes" id="UP001151760">
    <property type="component" value="Unassembled WGS sequence"/>
</dbReference>
<protein>
    <submittedName>
        <fullName evidence="2">Uncharacterized protein</fullName>
    </submittedName>
</protein>
<evidence type="ECO:0000313" key="3">
    <source>
        <dbReference type="Proteomes" id="UP001151760"/>
    </source>
</evidence>
<evidence type="ECO:0000313" key="2">
    <source>
        <dbReference type="EMBL" id="GJS90661.1"/>
    </source>
</evidence>
<dbReference type="EMBL" id="BQNB010011444">
    <property type="protein sequence ID" value="GJS90661.1"/>
    <property type="molecule type" value="Genomic_DNA"/>
</dbReference>
<reference evidence="2" key="2">
    <citation type="submission" date="2022-01" db="EMBL/GenBank/DDBJ databases">
        <authorList>
            <person name="Yamashiro T."/>
            <person name="Shiraishi A."/>
            <person name="Satake H."/>
            <person name="Nakayama K."/>
        </authorList>
    </citation>
    <scope>NUCLEOTIDE SEQUENCE</scope>
</reference>
<proteinExistence type="predicted"/>
<evidence type="ECO:0000256" key="1">
    <source>
        <dbReference type="SAM" id="MobiDB-lite"/>
    </source>
</evidence>
<gene>
    <name evidence="2" type="ORF">Tco_0773297</name>
</gene>
<name>A0ABQ4ZMY1_9ASTR</name>
<reference evidence="2" key="1">
    <citation type="journal article" date="2022" name="Int. J. Mol. Sci.">
        <title>Draft Genome of Tanacetum Coccineum: Genomic Comparison of Closely Related Tanacetum-Family Plants.</title>
        <authorList>
            <person name="Yamashiro T."/>
            <person name="Shiraishi A."/>
            <person name="Nakayama K."/>
            <person name="Satake H."/>
        </authorList>
    </citation>
    <scope>NUCLEOTIDE SEQUENCE</scope>
</reference>
<organism evidence="2 3">
    <name type="scientific">Tanacetum coccineum</name>
    <dbReference type="NCBI Taxonomy" id="301880"/>
    <lineage>
        <taxon>Eukaryota</taxon>
        <taxon>Viridiplantae</taxon>
        <taxon>Streptophyta</taxon>
        <taxon>Embryophyta</taxon>
        <taxon>Tracheophyta</taxon>
        <taxon>Spermatophyta</taxon>
        <taxon>Magnoliopsida</taxon>
        <taxon>eudicotyledons</taxon>
        <taxon>Gunneridae</taxon>
        <taxon>Pentapetalae</taxon>
        <taxon>asterids</taxon>
        <taxon>campanulids</taxon>
        <taxon>Asterales</taxon>
        <taxon>Asteraceae</taxon>
        <taxon>Asteroideae</taxon>
        <taxon>Anthemideae</taxon>
        <taxon>Anthemidinae</taxon>
        <taxon>Tanacetum</taxon>
    </lineage>
</organism>
<accession>A0ABQ4ZMY1</accession>
<comment type="caution">
    <text evidence="2">The sequence shown here is derived from an EMBL/GenBank/DDBJ whole genome shotgun (WGS) entry which is preliminary data.</text>
</comment>
<sequence>MTEFPPVDLGLVVPVFNPEDDPIACLNNAMAFLIVVASLRGDKGKVILVLVIRVMLLLMGETIEADGKGLLNARTVKTEDLNTYDSDYDDVSNAKAVLMANISNYGSDVISEVLHSNSYYNDMDNQSVHAMQDFKQTPVVDMRYIAIAISFRILNTCKKHNRQLFKKLICYQNPFYPKKAQRIKPTLYDGSVIADKHVVIPVINDEETLILEEVSQSKMFEKEKDLEAIKQKISHKPIDYAKLNQLSEDFGKCFVLQQEVLAEQAFWYHMSNPSTESSDASPVKVEAPSELP</sequence>
<feature type="region of interest" description="Disordered" evidence="1">
    <location>
        <begin position="273"/>
        <end position="292"/>
    </location>
</feature>
<keyword evidence="3" id="KW-1185">Reference proteome</keyword>